<dbReference type="OrthoDB" id="10326080at2759"/>
<keyword evidence="2" id="KW-1185">Reference proteome</keyword>
<dbReference type="GeneID" id="116306463"/>
<evidence type="ECO:0000256" key="1">
    <source>
        <dbReference type="SAM" id="Phobius"/>
    </source>
</evidence>
<keyword evidence="1" id="KW-1133">Transmembrane helix</keyword>
<name>A0A6P8J4E9_ACTTE</name>
<dbReference type="KEGG" id="aten:116306463"/>
<gene>
    <name evidence="3" type="primary">LOC116306463</name>
</gene>
<sequence>MRFFFFAEYAFILGMLKETNIMKIPLAMAKTTSIALLALSVVIQGLRISGNILHPKEIVVETGENAIFNFSTKNGNPILAAQFGLKGEGEYLKAKFIIVTQLHGIECGKDFNSSEGYRYRNRIFFVGNITAGRAWFKITNVEENDTNTYQVGVRENTDVYKMYTVKLVVKRKTETSSPTTPSGTTEQTKSKAITANGPIAKIIPKPIEVNRDPPYGLLALAIAITFVYAMYTLYMKRRYRLENWNALTINSDVSVISKHSC</sequence>
<proteinExistence type="predicted"/>
<dbReference type="Proteomes" id="UP000515163">
    <property type="component" value="Unplaced"/>
</dbReference>
<evidence type="ECO:0000313" key="2">
    <source>
        <dbReference type="Proteomes" id="UP000515163"/>
    </source>
</evidence>
<dbReference type="AlphaFoldDB" id="A0A6P8J4E9"/>
<evidence type="ECO:0000313" key="3">
    <source>
        <dbReference type="RefSeq" id="XP_031572390.1"/>
    </source>
</evidence>
<reference evidence="3" key="1">
    <citation type="submission" date="2025-08" db="UniProtKB">
        <authorList>
            <consortium name="RefSeq"/>
        </authorList>
    </citation>
    <scope>IDENTIFICATION</scope>
    <source>
        <tissue evidence="3">Tentacle</tissue>
    </source>
</reference>
<feature type="transmembrane region" description="Helical" evidence="1">
    <location>
        <begin position="215"/>
        <end position="234"/>
    </location>
</feature>
<dbReference type="InterPro" id="IPR013783">
    <property type="entry name" value="Ig-like_fold"/>
</dbReference>
<organism evidence="2 3">
    <name type="scientific">Actinia tenebrosa</name>
    <name type="common">Australian red waratah sea anemone</name>
    <dbReference type="NCBI Taxonomy" id="6105"/>
    <lineage>
        <taxon>Eukaryota</taxon>
        <taxon>Metazoa</taxon>
        <taxon>Cnidaria</taxon>
        <taxon>Anthozoa</taxon>
        <taxon>Hexacorallia</taxon>
        <taxon>Actiniaria</taxon>
        <taxon>Actiniidae</taxon>
        <taxon>Actinia</taxon>
    </lineage>
</organism>
<keyword evidence="1" id="KW-0472">Membrane</keyword>
<accession>A0A6P8J4E9</accession>
<dbReference type="RefSeq" id="XP_031572390.1">
    <property type="nucleotide sequence ID" value="XM_031716530.1"/>
</dbReference>
<dbReference type="Gene3D" id="2.60.40.10">
    <property type="entry name" value="Immunoglobulins"/>
    <property type="match status" value="1"/>
</dbReference>
<protein>
    <submittedName>
        <fullName evidence="3">Uncharacterized protein LOC116306463 isoform X1</fullName>
    </submittedName>
</protein>
<dbReference type="InParanoid" id="A0A6P8J4E9"/>
<keyword evidence="1" id="KW-0812">Transmembrane</keyword>